<evidence type="ECO:0000256" key="1">
    <source>
        <dbReference type="ARBA" id="ARBA00022630"/>
    </source>
</evidence>
<keyword evidence="3" id="KW-0560">Oxidoreductase</keyword>
<evidence type="ECO:0000256" key="4">
    <source>
        <dbReference type="ARBA" id="ARBA00023033"/>
    </source>
</evidence>
<sequence>METSEQKKLYKIPCPKCKGQGIVAQRKKASKQKTKSQKICNSCNGSGLINSLETVPINYKLPKVAIIGGGIGGMALAAACYHRGIPFTLYERDSHFKERSQGYGLTLQQASKALKGFGINHLKEGITSTKHIVYKTDGTVIGEWGMRKWLKNEGVIEDEVVNENQIKNRSKKTNIHIARQALRLELLNQIKSTDLVKWNHRFVSYSETENGQQCIKFEVEGNIITKNHDLIVGADGIRSTLRKQLLGNNYKPLRYLDCVVILGICPLSNLKGVKSDLLDLKTVFQTANGNERMYMMPFSEDSIMWQFSFKMNEEEAIILSKEGSEALKFETYKRTQWHSPIPEIIDATPEKNISGYPVYDRTTLNPEDFIDKNAVTLIGDAAHPMSPFKGQGANQAMLDALDLAKLITKHQNWQEKGIRKTVLNLFEKSMLKRSAKKVKASAEAAKLLHSEIILKEKNAPRGR</sequence>
<evidence type="ECO:0000259" key="5">
    <source>
        <dbReference type="Pfam" id="PF01494"/>
    </source>
</evidence>
<keyword evidence="2" id="KW-0274">FAD</keyword>
<dbReference type="Gene3D" id="3.50.50.60">
    <property type="entry name" value="FAD/NAD(P)-binding domain"/>
    <property type="match status" value="1"/>
</dbReference>
<dbReference type="InterPro" id="IPR036188">
    <property type="entry name" value="FAD/NAD-bd_sf"/>
</dbReference>
<feature type="domain" description="FAD-binding" evidence="5">
    <location>
        <begin position="63"/>
        <end position="410"/>
    </location>
</feature>
<reference evidence="7" key="1">
    <citation type="journal article" date="2019" name="Int. J. Syst. Evol. Microbiol.">
        <title>The Global Catalogue of Microorganisms (GCM) 10K type strain sequencing project: providing services to taxonomists for standard genome sequencing and annotation.</title>
        <authorList>
            <consortium name="The Broad Institute Genomics Platform"/>
            <consortium name="The Broad Institute Genome Sequencing Center for Infectious Disease"/>
            <person name="Wu L."/>
            <person name="Ma J."/>
        </authorList>
    </citation>
    <scope>NUCLEOTIDE SEQUENCE [LARGE SCALE GENOMIC DNA]</scope>
    <source>
        <strain evidence="7">CCUG 62215</strain>
    </source>
</reference>
<dbReference type="SUPFAM" id="SSF51905">
    <property type="entry name" value="FAD/NAD(P)-binding domain"/>
    <property type="match status" value="1"/>
</dbReference>
<gene>
    <name evidence="6" type="ORF">ACFQ1Q_08380</name>
</gene>
<dbReference type="InterPro" id="IPR038500">
    <property type="entry name" value="Antitermination_sf"/>
</dbReference>
<dbReference type="SUPFAM" id="SSF57938">
    <property type="entry name" value="DnaJ/Hsp40 cysteine-rich domain"/>
    <property type="match status" value="1"/>
</dbReference>
<evidence type="ECO:0000313" key="7">
    <source>
        <dbReference type="Proteomes" id="UP001597013"/>
    </source>
</evidence>
<dbReference type="Gene3D" id="1.10.274.110">
    <property type="match status" value="1"/>
</dbReference>
<protein>
    <submittedName>
        <fullName evidence="6">FAD-dependent monooxygenase</fullName>
    </submittedName>
</protein>
<evidence type="ECO:0000256" key="3">
    <source>
        <dbReference type="ARBA" id="ARBA00023002"/>
    </source>
</evidence>
<dbReference type="InterPro" id="IPR002938">
    <property type="entry name" value="FAD-bd"/>
</dbReference>
<dbReference type="Pfam" id="PF01494">
    <property type="entry name" value="FAD_binding_3"/>
    <property type="match status" value="1"/>
</dbReference>
<dbReference type="PRINTS" id="PR00420">
    <property type="entry name" value="RNGMNOXGNASE"/>
</dbReference>
<dbReference type="PANTHER" id="PTHR46972">
    <property type="entry name" value="MONOOXYGENASE ASQM-RELATED"/>
    <property type="match status" value="1"/>
</dbReference>
<dbReference type="GO" id="GO:0004497">
    <property type="term" value="F:monooxygenase activity"/>
    <property type="evidence" value="ECO:0007669"/>
    <property type="project" value="UniProtKB-KW"/>
</dbReference>
<keyword evidence="4 6" id="KW-0503">Monooxygenase</keyword>
<evidence type="ECO:0000313" key="6">
    <source>
        <dbReference type="EMBL" id="MFD1063262.1"/>
    </source>
</evidence>
<evidence type="ECO:0000256" key="2">
    <source>
        <dbReference type="ARBA" id="ARBA00022827"/>
    </source>
</evidence>
<dbReference type="InterPro" id="IPR036410">
    <property type="entry name" value="HSP_DnaJ_Cys-rich_dom_sf"/>
</dbReference>
<keyword evidence="1" id="KW-0285">Flavoprotein</keyword>
<proteinExistence type="predicted"/>
<accession>A0ABW3N6K2</accession>
<dbReference type="EMBL" id="JBHTJL010000009">
    <property type="protein sequence ID" value="MFD1063262.1"/>
    <property type="molecule type" value="Genomic_DNA"/>
</dbReference>
<dbReference type="PANTHER" id="PTHR46972:SF1">
    <property type="entry name" value="FAD DEPENDENT OXIDOREDUCTASE DOMAIN-CONTAINING PROTEIN"/>
    <property type="match status" value="1"/>
</dbReference>
<dbReference type="Proteomes" id="UP001597013">
    <property type="component" value="Unassembled WGS sequence"/>
</dbReference>
<organism evidence="6 7">
    <name type="scientific">Winogradskyella litorisediminis</name>
    <dbReference type="NCBI Taxonomy" id="1156618"/>
    <lineage>
        <taxon>Bacteria</taxon>
        <taxon>Pseudomonadati</taxon>
        <taxon>Bacteroidota</taxon>
        <taxon>Flavobacteriia</taxon>
        <taxon>Flavobacteriales</taxon>
        <taxon>Flavobacteriaceae</taxon>
        <taxon>Winogradskyella</taxon>
    </lineage>
</organism>
<dbReference type="RefSeq" id="WP_386129860.1">
    <property type="nucleotide sequence ID" value="NZ_JBHTJL010000009.1"/>
</dbReference>
<name>A0ABW3N6K2_9FLAO</name>
<keyword evidence="7" id="KW-1185">Reference proteome</keyword>
<comment type="caution">
    <text evidence="6">The sequence shown here is derived from an EMBL/GenBank/DDBJ whole genome shotgun (WGS) entry which is preliminary data.</text>
</comment>